<dbReference type="PRINTS" id="PR00080">
    <property type="entry name" value="SDRFAMILY"/>
</dbReference>
<dbReference type="InterPro" id="IPR020904">
    <property type="entry name" value="Sc_DH/Rdtase_CS"/>
</dbReference>
<evidence type="ECO:0000313" key="4">
    <source>
        <dbReference type="EMBL" id="AKI97548.1"/>
    </source>
</evidence>
<dbReference type="AlphaFoldDB" id="A0A0G2ZFK5"/>
<dbReference type="KEGG" id="kpf:IX53_06655"/>
<accession>A0A0G2ZFK5</accession>
<proteinExistence type="inferred from homology"/>
<comment type="similarity">
    <text evidence="1 3">Belongs to the short-chain dehydrogenases/reductases (SDR) family.</text>
</comment>
<dbReference type="SUPFAM" id="SSF51735">
    <property type="entry name" value="NAD(P)-binding Rossmann-fold domains"/>
    <property type="match status" value="1"/>
</dbReference>
<dbReference type="PRINTS" id="PR00081">
    <property type="entry name" value="GDHRDH"/>
</dbReference>
<dbReference type="PROSITE" id="PS00061">
    <property type="entry name" value="ADH_SHORT"/>
    <property type="match status" value="1"/>
</dbReference>
<dbReference type="Proteomes" id="UP000035159">
    <property type="component" value="Chromosome"/>
</dbReference>
<reference evidence="4 5" key="1">
    <citation type="submission" date="2015-04" db="EMBL/GenBank/DDBJ databases">
        <title>Complete Genome Sequence of Kosmotoga pacifica SLHLJ1.</title>
        <authorList>
            <person name="Jiang L.J."/>
            <person name="Shao Z.Z."/>
            <person name="Jebbar M."/>
        </authorList>
    </citation>
    <scope>NUCLEOTIDE SEQUENCE [LARGE SCALE GENOMIC DNA]</scope>
    <source>
        <strain evidence="4 5">SLHLJ1</strain>
    </source>
</reference>
<sequence length="264" mass="28865">MDFNGKVVLVTGGAKGIGKAIVLEFLKHSAWVAFFDTDEANSRKLLKGADSGENLLYVRVNVADEEEVEKGVEEVVNNFGTLDILINNAGIGWTRDIYTRGMEEWDRILAVNLRSSYMLSKYCAPYLSKGRRKTPEEMNLLESTGYNVPKQGVIINIASTRALMSEPDSEPYSAAKGGLIALTHSLAISLGPWVRVNAISPGWINVSGENLRAIDHLQHPVGRVGRPEDIAKVCLFLASEEASFITGANFVVDGGMTIKMIYAE</sequence>
<dbReference type="EMBL" id="CP011232">
    <property type="protein sequence ID" value="AKI97548.1"/>
    <property type="molecule type" value="Genomic_DNA"/>
</dbReference>
<dbReference type="InterPro" id="IPR002347">
    <property type="entry name" value="SDR_fam"/>
</dbReference>
<name>A0A0G2ZFK5_9BACT</name>
<dbReference type="Gene3D" id="3.40.50.720">
    <property type="entry name" value="NAD(P)-binding Rossmann-like Domain"/>
    <property type="match status" value="1"/>
</dbReference>
<dbReference type="InterPro" id="IPR036291">
    <property type="entry name" value="NAD(P)-bd_dom_sf"/>
</dbReference>
<keyword evidence="5" id="KW-1185">Reference proteome</keyword>
<evidence type="ECO:0008006" key="6">
    <source>
        <dbReference type="Google" id="ProtNLM"/>
    </source>
</evidence>
<evidence type="ECO:0000256" key="2">
    <source>
        <dbReference type="ARBA" id="ARBA00023002"/>
    </source>
</evidence>
<evidence type="ECO:0000256" key="1">
    <source>
        <dbReference type="ARBA" id="ARBA00006484"/>
    </source>
</evidence>
<dbReference type="RefSeq" id="WP_047754683.1">
    <property type="nucleotide sequence ID" value="NZ_CAJUHA010000014.1"/>
</dbReference>
<keyword evidence="2" id="KW-0560">Oxidoreductase</keyword>
<dbReference type="FunFam" id="3.40.50.720:FF:000084">
    <property type="entry name" value="Short-chain dehydrogenase reductase"/>
    <property type="match status" value="1"/>
</dbReference>
<dbReference type="PANTHER" id="PTHR24321:SF8">
    <property type="entry name" value="ESTRADIOL 17-BETA-DEHYDROGENASE 8-RELATED"/>
    <property type="match status" value="1"/>
</dbReference>
<dbReference type="Pfam" id="PF00106">
    <property type="entry name" value="adh_short"/>
    <property type="match status" value="1"/>
</dbReference>
<dbReference type="PATRIC" id="fig|1330330.3.peg.1349"/>
<protein>
    <recommendedName>
        <fullName evidence="6">Oxidoreductase</fullName>
    </recommendedName>
</protein>
<dbReference type="PANTHER" id="PTHR24321">
    <property type="entry name" value="DEHYDROGENASES, SHORT CHAIN"/>
    <property type="match status" value="1"/>
</dbReference>
<gene>
    <name evidence="4" type="ORF">IX53_06655</name>
</gene>
<evidence type="ECO:0000256" key="3">
    <source>
        <dbReference type="RuleBase" id="RU000363"/>
    </source>
</evidence>
<evidence type="ECO:0000313" key="5">
    <source>
        <dbReference type="Proteomes" id="UP000035159"/>
    </source>
</evidence>
<dbReference type="Pfam" id="PF13561">
    <property type="entry name" value="adh_short_C2"/>
    <property type="match status" value="1"/>
</dbReference>
<dbReference type="OrthoDB" id="9803333at2"/>
<organism evidence="4 5">
    <name type="scientific">Kosmotoga pacifica</name>
    <dbReference type="NCBI Taxonomy" id="1330330"/>
    <lineage>
        <taxon>Bacteria</taxon>
        <taxon>Thermotogati</taxon>
        <taxon>Thermotogota</taxon>
        <taxon>Thermotogae</taxon>
        <taxon>Kosmotogales</taxon>
        <taxon>Kosmotogaceae</taxon>
        <taxon>Kosmotoga</taxon>
    </lineage>
</organism>
<dbReference type="GO" id="GO:0016491">
    <property type="term" value="F:oxidoreductase activity"/>
    <property type="evidence" value="ECO:0007669"/>
    <property type="project" value="UniProtKB-KW"/>
</dbReference>
<dbReference type="STRING" id="1330330.IX53_06655"/>